<keyword evidence="3 5" id="KW-1133">Transmembrane helix</keyword>
<dbReference type="OrthoDB" id="1416782at2"/>
<keyword evidence="6" id="KW-0808">Transferase</keyword>
<dbReference type="KEGG" id="cyz:C3B44_06280"/>
<comment type="subcellular location">
    <subcellularLocation>
        <location evidence="1">Membrane</location>
        <topology evidence="1">Multi-pass membrane protein</topology>
    </subcellularLocation>
</comment>
<reference evidence="7" key="1">
    <citation type="submission" date="2018-04" db="EMBL/GenBank/DDBJ databases">
        <authorList>
            <person name="Liu S."/>
            <person name="Wang Z."/>
            <person name="Li J."/>
        </authorList>
    </citation>
    <scope>NUCLEOTIDE SEQUENCE [LARGE SCALE GENOMIC DNA]</scope>
    <source>
        <strain evidence="7">2189</strain>
    </source>
</reference>
<dbReference type="InterPro" id="IPR050475">
    <property type="entry name" value="Prenyltransferase_related"/>
</dbReference>
<gene>
    <name evidence="6" type="ORF">DF222_07365</name>
</gene>
<feature type="transmembrane region" description="Helical" evidence="5">
    <location>
        <begin position="262"/>
        <end position="284"/>
    </location>
</feature>
<dbReference type="GO" id="GO:0016765">
    <property type="term" value="F:transferase activity, transferring alkyl or aryl (other than methyl) groups"/>
    <property type="evidence" value="ECO:0007669"/>
    <property type="project" value="InterPro"/>
</dbReference>
<proteinExistence type="predicted"/>
<feature type="transmembrane region" description="Helical" evidence="5">
    <location>
        <begin position="165"/>
        <end position="185"/>
    </location>
</feature>
<dbReference type="RefSeq" id="WP_108431621.1">
    <property type="nucleotide sequence ID" value="NZ_CP026947.1"/>
</dbReference>
<feature type="transmembrane region" description="Helical" evidence="5">
    <location>
        <begin position="98"/>
        <end position="126"/>
    </location>
</feature>
<dbReference type="PANTHER" id="PTHR42723">
    <property type="entry name" value="CHLOROPHYLL SYNTHASE"/>
    <property type="match status" value="1"/>
</dbReference>
<dbReference type="EMBL" id="QEEZ01000012">
    <property type="protein sequence ID" value="PWC01468.1"/>
    <property type="molecule type" value="Genomic_DNA"/>
</dbReference>
<feature type="transmembrane region" description="Helical" evidence="5">
    <location>
        <begin position="213"/>
        <end position="242"/>
    </location>
</feature>
<organism evidence="6 7">
    <name type="scientific">Corynebacterium yudongzhengii</name>
    <dbReference type="NCBI Taxonomy" id="2080740"/>
    <lineage>
        <taxon>Bacteria</taxon>
        <taxon>Bacillati</taxon>
        <taxon>Actinomycetota</taxon>
        <taxon>Actinomycetes</taxon>
        <taxon>Mycobacteriales</taxon>
        <taxon>Corynebacteriaceae</taxon>
        <taxon>Corynebacterium</taxon>
    </lineage>
</organism>
<keyword evidence="2 5" id="KW-0812">Transmembrane</keyword>
<evidence type="ECO:0000256" key="3">
    <source>
        <dbReference type="ARBA" id="ARBA00022989"/>
    </source>
</evidence>
<dbReference type="InterPro" id="IPR044878">
    <property type="entry name" value="UbiA_sf"/>
</dbReference>
<keyword evidence="7" id="KW-1185">Reference proteome</keyword>
<dbReference type="InterPro" id="IPR000537">
    <property type="entry name" value="UbiA_prenyltransferase"/>
</dbReference>
<dbReference type="Gene3D" id="1.10.357.140">
    <property type="entry name" value="UbiA prenyltransferase"/>
    <property type="match status" value="1"/>
</dbReference>
<evidence type="ECO:0000313" key="6">
    <source>
        <dbReference type="EMBL" id="PWC01468.1"/>
    </source>
</evidence>
<evidence type="ECO:0000256" key="5">
    <source>
        <dbReference type="SAM" id="Phobius"/>
    </source>
</evidence>
<name>A0A2U1T6F8_9CORY</name>
<evidence type="ECO:0000256" key="4">
    <source>
        <dbReference type="ARBA" id="ARBA00023136"/>
    </source>
</evidence>
<accession>A0A2U1T6F8</accession>
<dbReference type="GO" id="GO:0016020">
    <property type="term" value="C:membrane"/>
    <property type="evidence" value="ECO:0007669"/>
    <property type="project" value="UniProtKB-SubCell"/>
</dbReference>
<dbReference type="Gene3D" id="1.20.120.1780">
    <property type="entry name" value="UbiA prenyltransferase"/>
    <property type="match status" value="1"/>
</dbReference>
<dbReference type="Pfam" id="PF01040">
    <property type="entry name" value="UbiA"/>
    <property type="match status" value="1"/>
</dbReference>
<comment type="caution">
    <text evidence="6">The sequence shown here is derived from an EMBL/GenBank/DDBJ whole genome shotgun (WGS) entry which is preliminary data.</text>
</comment>
<evidence type="ECO:0000256" key="2">
    <source>
        <dbReference type="ARBA" id="ARBA00022692"/>
    </source>
</evidence>
<dbReference type="AlphaFoldDB" id="A0A2U1T6F8"/>
<dbReference type="Proteomes" id="UP000244989">
    <property type="component" value="Unassembled WGS sequence"/>
</dbReference>
<dbReference type="CDD" id="cd13966">
    <property type="entry name" value="PT_UbiA_4"/>
    <property type="match status" value="1"/>
</dbReference>
<keyword evidence="4 5" id="KW-0472">Membrane</keyword>
<sequence>MQLLSVIIASSRPISWVNTAFPFAAGYLLAGGGLSWQLIVGTLFFLIPYNIAIYGINDVFDYESDMRNPRKGGLEGAVLHPRWHAPVLWAAGLSTSPFLLALIIGGTWASTVWLAISMFTVIAYSLKGLRFKEKPVLDSITSSSHFVTPALVGATLVDPVIGKNFWIALAAFFLWGTASHAFGAVQDIRADRDAGLSSIATEFGARTTTRLTVLLYALAALLVAFLPSPAWVVSLLGIGYVANTVRFWNVTDRTCEQTNRGWRIFLWLNYAVGAVVTMALIAGVTPPA</sequence>
<feature type="transmembrane region" description="Helical" evidence="5">
    <location>
        <begin position="20"/>
        <end position="47"/>
    </location>
</feature>
<dbReference type="NCBIfam" id="NF009608">
    <property type="entry name" value="PRK13105.1"/>
    <property type="match status" value="1"/>
</dbReference>
<evidence type="ECO:0000313" key="7">
    <source>
        <dbReference type="Proteomes" id="UP000244989"/>
    </source>
</evidence>
<protein>
    <submittedName>
        <fullName evidence="6">Prenyltransferase</fullName>
    </submittedName>
</protein>
<dbReference type="PANTHER" id="PTHR42723:SF1">
    <property type="entry name" value="CHLOROPHYLL SYNTHASE, CHLOROPLASTIC"/>
    <property type="match status" value="1"/>
</dbReference>
<evidence type="ECO:0000256" key="1">
    <source>
        <dbReference type="ARBA" id="ARBA00004141"/>
    </source>
</evidence>